<accession>M1DU08</accession>
<evidence type="ECO:0000313" key="3">
    <source>
        <dbReference type="Proteomes" id="UP000011115"/>
    </source>
</evidence>
<dbReference type="HOGENOM" id="CLU_2042191_0_0_1"/>
<feature type="compositionally biased region" description="Basic residues" evidence="1">
    <location>
        <begin position="27"/>
        <end position="37"/>
    </location>
</feature>
<protein>
    <submittedName>
        <fullName evidence="2">Uncharacterized protein</fullName>
    </submittedName>
</protein>
<evidence type="ECO:0000313" key="2">
    <source>
        <dbReference type="EnsemblPlants" id="PGSC0003DMT400094377"/>
    </source>
</evidence>
<dbReference type="Gramene" id="PGSC0003DMT400094377">
    <property type="protein sequence ID" value="PGSC0003DMT400094377"/>
    <property type="gene ID" value="PGSC0003DMG400043948"/>
</dbReference>
<proteinExistence type="predicted"/>
<reference evidence="3" key="1">
    <citation type="journal article" date="2011" name="Nature">
        <title>Genome sequence and analysis of the tuber crop potato.</title>
        <authorList>
            <consortium name="The Potato Genome Sequencing Consortium"/>
        </authorList>
    </citation>
    <scope>NUCLEOTIDE SEQUENCE [LARGE SCALE GENOMIC DNA]</scope>
    <source>
        <strain evidence="3">cv. DM1-3 516 R44</strain>
    </source>
</reference>
<evidence type="ECO:0000256" key="1">
    <source>
        <dbReference type="SAM" id="MobiDB-lite"/>
    </source>
</evidence>
<dbReference type="PaxDb" id="4113-PGSC0003DMT400094377"/>
<organism evidence="2 3">
    <name type="scientific">Solanum tuberosum</name>
    <name type="common">Potato</name>
    <dbReference type="NCBI Taxonomy" id="4113"/>
    <lineage>
        <taxon>Eukaryota</taxon>
        <taxon>Viridiplantae</taxon>
        <taxon>Streptophyta</taxon>
        <taxon>Embryophyta</taxon>
        <taxon>Tracheophyta</taxon>
        <taxon>Spermatophyta</taxon>
        <taxon>Magnoliopsida</taxon>
        <taxon>eudicotyledons</taxon>
        <taxon>Gunneridae</taxon>
        <taxon>Pentapetalae</taxon>
        <taxon>asterids</taxon>
        <taxon>lamiids</taxon>
        <taxon>Solanales</taxon>
        <taxon>Solanaceae</taxon>
        <taxon>Solanoideae</taxon>
        <taxon>Solaneae</taxon>
        <taxon>Solanum</taxon>
    </lineage>
</organism>
<dbReference type="Proteomes" id="UP000011115">
    <property type="component" value="Unassembled WGS sequence"/>
</dbReference>
<dbReference type="AlphaFoldDB" id="M1DU08"/>
<reference evidence="2" key="2">
    <citation type="submission" date="2015-06" db="UniProtKB">
        <authorList>
            <consortium name="EnsemblPlants"/>
        </authorList>
    </citation>
    <scope>IDENTIFICATION</scope>
    <source>
        <strain evidence="2">DM1-3 516 R44</strain>
    </source>
</reference>
<feature type="region of interest" description="Disordered" evidence="1">
    <location>
        <begin position="22"/>
        <end position="81"/>
    </location>
</feature>
<sequence>MARTRATVIGCKGDEVPETVVEAPPRGRSRARVRGRSHGTTLARGWARGATPVRGHAREVSPEPQIDDKEDQIPPDPGSTPLLQDTLLRVLNVLKNFYQGGCVTDAPQDSQIRVEALTQEH</sequence>
<name>M1DU08_SOLTU</name>
<dbReference type="EnsemblPlants" id="PGSC0003DMT400094377">
    <property type="protein sequence ID" value="PGSC0003DMT400094377"/>
    <property type="gene ID" value="PGSC0003DMG400043948"/>
</dbReference>
<keyword evidence="3" id="KW-1185">Reference proteome</keyword>
<dbReference type="InParanoid" id="M1DU08"/>